<name>A0A7R9JSL2_TIMGE</name>
<protein>
    <submittedName>
        <fullName evidence="2">Uncharacterized protein</fullName>
    </submittedName>
</protein>
<accession>A0A7R9JSL2</accession>
<reference evidence="2" key="1">
    <citation type="submission" date="2020-11" db="EMBL/GenBank/DDBJ databases">
        <authorList>
            <person name="Tran Van P."/>
        </authorList>
    </citation>
    <scope>NUCLEOTIDE SEQUENCE</scope>
</reference>
<feature type="compositionally biased region" description="Basic and acidic residues" evidence="1">
    <location>
        <begin position="1"/>
        <end position="20"/>
    </location>
</feature>
<proteinExistence type="predicted"/>
<feature type="region of interest" description="Disordered" evidence="1">
    <location>
        <begin position="1"/>
        <end position="42"/>
    </location>
</feature>
<gene>
    <name evidence="2" type="ORF">TGEB3V08_LOCUS2593</name>
</gene>
<evidence type="ECO:0000256" key="1">
    <source>
        <dbReference type="SAM" id="MobiDB-lite"/>
    </source>
</evidence>
<dbReference type="EMBL" id="OE839771">
    <property type="protein sequence ID" value="CAD7588543.1"/>
    <property type="molecule type" value="Genomic_DNA"/>
</dbReference>
<evidence type="ECO:0000313" key="2">
    <source>
        <dbReference type="EMBL" id="CAD7588543.1"/>
    </source>
</evidence>
<feature type="compositionally biased region" description="Polar residues" evidence="1">
    <location>
        <begin position="26"/>
        <end position="41"/>
    </location>
</feature>
<sequence length="84" mass="9603">MKDFGEKAAHDSHQYRHLAEDPLPATSVTRLSPPDRNSTSIGRHVQFCEVSVSRNIHTSHEAESDFERKKCIKTFSSKNDLDNY</sequence>
<organism evidence="2">
    <name type="scientific">Timema genevievae</name>
    <name type="common">Walking stick</name>
    <dbReference type="NCBI Taxonomy" id="629358"/>
    <lineage>
        <taxon>Eukaryota</taxon>
        <taxon>Metazoa</taxon>
        <taxon>Ecdysozoa</taxon>
        <taxon>Arthropoda</taxon>
        <taxon>Hexapoda</taxon>
        <taxon>Insecta</taxon>
        <taxon>Pterygota</taxon>
        <taxon>Neoptera</taxon>
        <taxon>Polyneoptera</taxon>
        <taxon>Phasmatodea</taxon>
        <taxon>Timematodea</taxon>
        <taxon>Timematoidea</taxon>
        <taxon>Timematidae</taxon>
        <taxon>Timema</taxon>
    </lineage>
</organism>
<dbReference type="AlphaFoldDB" id="A0A7R9JSL2"/>